<keyword evidence="2" id="KW-1185">Reference proteome</keyword>
<accession>A0A917RQA3</accession>
<reference evidence="1" key="1">
    <citation type="journal article" date="2014" name="Int. J. Syst. Evol. Microbiol.">
        <title>Complete genome sequence of Corynebacterium casei LMG S-19264T (=DSM 44701T), isolated from a smear-ripened cheese.</title>
        <authorList>
            <consortium name="US DOE Joint Genome Institute (JGI-PGF)"/>
            <person name="Walter F."/>
            <person name="Albersmeier A."/>
            <person name="Kalinowski J."/>
            <person name="Ruckert C."/>
        </authorList>
    </citation>
    <scope>NUCLEOTIDE SEQUENCE</scope>
    <source>
        <strain evidence="1">CGMCC 4.3508</strain>
    </source>
</reference>
<reference evidence="1" key="2">
    <citation type="submission" date="2020-09" db="EMBL/GenBank/DDBJ databases">
        <authorList>
            <person name="Sun Q."/>
            <person name="Zhou Y."/>
        </authorList>
    </citation>
    <scope>NUCLEOTIDE SEQUENCE</scope>
    <source>
        <strain evidence="1">CGMCC 4.3508</strain>
    </source>
</reference>
<organism evidence="1 2">
    <name type="scientific">Nocardia jinanensis</name>
    <dbReference type="NCBI Taxonomy" id="382504"/>
    <lineage>
        <taxon>Bacteria</taxon>
        <taxon>Bacillati</taxon>
        <taxon>Actinomycetota</taxon>
        <taxon>Actinomycetes</taxon>
        <taxon>Mycobacteriales</taxon>
        <taxon>Nocardiaceae</taxon>
        <taxon>Nocardia</taxon>
    </lineage>
</organism>
<dbReference type="RefSeq" id="WP_058853524.1">
    <property type="nucleotide sequence ID" value="NZ_BMMH01000007.1"/>
</dbReference>
<dbReference type="AlphaFoldDB" id="A0A917RQA3"/>
<evidence type="ECO:0000313" key="1">
    <source>
        <dbReference type="EMBL" id="GGL18481.1"/>
    </source>
</evidence>
<gene>
    <name evidence="1" type="ORF">GCM10011588_36380</name>
</gene>
<dbReference type="EMBL" id="BMMH01000007">
    <property type="protein sequence ID" value="GGL18481.1"/>
    <property type="molecule type" value="Genomic_DNA"/>
</dbReference>
<dbReference type="Proteomes" id="UP000638263">
    <property type="component" value="Unassembled WGS sequence"/>
</dbReference>
<comment type="caution">
    <text evidence="1">The sequence shown here is derived from an EMBL/GenBank/DDBJ whole genome shotgun (WGS) entry which is preliminary data.</text>
</comment>
<proteinExistence type="predicted"/>
<sequence length="109" mass="11638">MPRELKADLNLLESASKGWLNEAAPELRKAAGAVEDLKFSAVEFGPLFVGAWNAYSQAAAFIQDRLNEGAVSAEQVGNALHATVVSFGMQEQANEQALNQVAGDMGFQI</sequence>
<evidence type="ECO:0000313" key="2">
    <source>
        <dbReference type="Proteomes" id="UP000638263"/>
    </source>
</evidence>
<protein>
    <submittedName>
        <fullName evidence="1">Uncharacterized protein</fullName>
    </submittedName>
</protein>
<name>A0A917RQA3_9NOCA</name>